<gene>
    <name evidence="2" type="ORF">P353_18110</name>
</gene>
<organism evidence="2 3">
    <name type="scientific">Comamonas testosteroni</name>
    <name type="common">Pseudomonas testosteroni</name>
    <dbReference type="NCBI Taxonomy" id="285"/>
    <lineage>
        <taxon>Bacteria</taxon>
        <taxon>Pseudomonadati</taxon>
        <taxon>Pseudomonadota</taxon>
        <taxon>Betaproteobacteria</taxon>
        <taxon>Burkholderiales</taxon>
        <taxon>Comamonadaceae</taxon>
        <taxon>Comamonas</taxon>
    </lineage>
</organism>
<dbReference type="EMBL" id="AWOR01000059">
    <property type="protein sequence ID" value="KGH27545.1"/>
    <property type="molecule type" value="Genomic_DNA"/>
</dbReference>
<evidence type="ECO:0000313" key="3">
    <source>
        <dbReference type="Proteomes" id="UP000029553"/>
    </source>
</evidence>
<reference evidence="2 3" key="1">
    <citation type="submission" date="2013-09" db="EMBL/GenBank/DDBJ databases">
        <title>High correlation between genotypes and phenotypes of environmental bacteria Comamonas testosteroni strains.</title>
        <authorList>
            <person name="Liu L."/>
            <person name="Zhu W."/>
            <person name="Xia X."/>
            <person name="Xu B."/>
            <person name="Luo M."/>
            <person name="Wang G."/>
        </authorList>
    </citation>
    <scope>NUCLEOTIDE SEQUENCE [LARGE SCALE GENOMIC DNA]</scope>
    <source>
        <strain evidence="2 3">JL40</strain>
    </source>
</reference>
<dbReference type="Gene3D" id="2.40.128.130">
    <property type="entry name" value="Autotransporter beta-domain"/>
    <property type="match status" value="1"/>
</dbReference>
<name>A0A096GQW0_COMTE</name>
<dbReference type="PROSITE" id="PS51208">
    <property type="entry name" value="AUTOTRANSPORTER"/>
    <property type="match status" value="1"/>
</dbReference>
<dbReference type="Pfam" id="PF03797">
    <property type="entry name" value="Autotransporter"/>
    <property type="match status" value="1"/>
</dbReference>
<dbReference type="InterPro" id="IPR005546">
    <property type="entry name" value="Autotransporte_beta"/>
</dbReference>
<protein>
    <recommendedName>
        <fullName evidence="1">Autotransporter domain-containing protein</fullName>
    </recommendedName>
</protein>
<dbReference type="SUPFAM" id="SSF103515">
    <property type="entry name" value="Autotransporter"/>
    <property type="match status" value="1"/>
</dbReference>
<dbReference type="Proteomes" id="UP000029553">
    <property type="component" value="Unassembled WGS sequence"/>
</dbReference>
<dbReference type="InterPro" id="IPR036709">
    <property type="entry name" value="Autotransporte_beta_dom_sf"/>
</dbReference>
<dbReference type="AlphaFoldDB" id="A0A096GQW0"/>
<dbReference type="InterPro" id="IPR006315">
    <property type="entry name" value="OM_autotransptr_brl_dom"/>
</dbReference>
<proteinExistence type="predicted"/>
<feature type="domain" description="Autotransporter" evidence="1">
    <location>
        <begin position="1"/>
        <end position="184"/>
    </location>
</feature>
<dbReference type="GO" id="GO:0019867">
    <property type="term" value="C:outer membrane"/>
    <property type="evidence" value="ECO:0007669"/>
    <property type="project" value="InterPro"/>
</dbReference>
<evidence type="ECO:0000259" key="1">
    <source>
        <dbReference type="PROSITE" id="PS51208"/>
    </source>
</evidence>
<dbReference type="NCBIfam" id="TIGR01414">
    <property type="entry name" value="autotrans_barl"/>
    <property type="match status" value="1"/>
</dbReference>
<comment type="caution">
    <text evidence="2">The sequence shown here is derived from an EMBL/GenBank/DDBJ whole genome shotgun (WGS) entry which is preliminary data.</text>
</comment>
<sequence length="184" mass="19619">MCIEKAMQHAVLQGADYRSDLRTAGDTAQARTKGSGWLASLEMGKAFELSSHWKIEPQAQIIYRKLSIDDTALSLATVKNKADDDWTVRLGARLKGNFATGAGVLQPYGRINVYKASNTTDIASFAAPGGATDIKAKCGYTAAEMAAGASRTSVYGELGKLWANDGDSRVKSGLQASIGVKVQW</sequence>
<evidence type="ECO:0000313" key="2">
    <source>
        <dbReference type="EMBL" id="KGH27545.1"/>
    </source>
</evidence>
<accession>A0A096GQW0</accession>